<evidence type="ECO:0000256" key="1">
    <source>
        <dbReference type="ARBA" id="ARBA00022688"/>
    </source>
</evidence>
<sequence length="282" mass="32651">MITRNLIKSIKNTNYLKANNLLLQQSQQFYTTTTNNTNNSSNKSNNEPFNRSKIELNLFQKGLLTVGSAFVAFANPERGDMVATLGEVTGGCAIKAMKEKMMKDPVGRELLRDKPRIKESTYPQNIHLLPTTTFGGSYYQWMKAHGYTPDERCEVRMVENDDDAYVIQRYREVHDFWHVLAGIRPDVQGEIAIKWFELIQTGLPMTALSSLVGPLRCPSGERAELINHMIPWAIRSSKNCKFLMNVKYEDHWEDDINEFRKMLNFEPYKYIDNSNYIKTKKF</sequence>
<dbReference type="InParanoid" id="F0ZCJ7"/>
<dbReference type="HAMAP" id="MF_03111">
    <property type="entry name" value="Coq4"/>
    <property type="match status" value="1"/>
</dbReference>
<protein>
    <recommendedName>
        <fullName evidence="6">Ubiquinone biosynthesis protein COQ4 homolog, mitochondrial</fullName>
    </recommendedName>
    <alternativeName>
        <fullName evidence="6">4-hydroxy-3-methoxy-5-polyprenylbenzoate decarboxylase</fullName>
        <ecNumber evidence="6">4.1.1.130</ecNumber>
    </alternativeName>
    <alternativeName>
        <fullName evidence="6">Coenzyme Q biosynthesis protein 4 homolog</fullName>
    </alternativeName>
</protein>
<keyword evidence="8" id="KW-1185">Reference proteome</keyword>
<dbReference type="OMA" id="YYERHFH"/>
<dbReference type="EMBL" id="GL870979">
    <property type="protein sequence ID" value="EGC38279.1"/>
    <property type="molecule type" value="Genomic_DNA"/>
</dbReference>
<feature type="binding site" evidence="6">
    <location>
        <position position="175"/>
    </location>
    <ligand>
        <name>Zn(2+)</name>
        <dbReference type="ChEBI" id="CHEBI:29105"/>
    </ligand>
</feature>
<proteinExistence type="inferred from homology"/>
<reference evidence="8" key="1">
    <citation type="journal article" date="2011" name="Genome Biol.">
        <title>Comparative genomics of the social amoebae Dictyostelium discoideum and Dictyostelium purpureum.</title>
        <authorList>
            <consortium name="US DOE Joint Genome Institute (JGI-PGF)"/>
            <person name="Sucgang R."/>
            <person name="Kuo A."/>
            <person name="Tian X."/>
            <person name="Salerno W."/>
            <person name="Parikh A."/>
            <person name="Feasley C.L."/>
            <person name="Dalin E."/>
            <person name="Tu H."/>
            <person name="Huang E."/>
            <person name="Barry K."/>
            <person name="Lindquist E."/>
            <person name="Shapiro H."/>
            <person name="Bruce D."/>
            <person name="Schmutz J."/>
            <person name="Salamov A."/>
            <person name="Fey P."/>
            <person name="Gaudet P."/>
            <person name="Anjard C."/>
            <person name="Babu M.M."/>
            <person name="Basu S."/>
            <person name="Bushmanova Y."/>
            <person name="van der Wel H."/>
            <person name="Katoh-Kurasawa M."/>
            <person name="Dinh C."/>
            <person name="Coutinho P.M."/>
            <person name="Saito T."/>
            <person name="Elias M."/>
            <person name="Schaap P."/>
            <person name="Kay R.R."/>
            <person name="Henrissat B."/>
            <person name="Eichinger L."/>
            <person name="Rivero F."/>
            <person name="Putnam N.H."/>
            <person name="West C.M."/>
            <person name="Loomis W.F."/>
            <person name="Chisholm R.L."/>
            <person name="Shaulsky G."/>
            <person name="Strassmann J.E."/>
            <person name="Queller D.C."/>
            <person name="Kuspa A."/>
            <person name="Grigoriev I.V."/>
        </authorList>
    </citation>
    <scope>NUCLEOTIDE SEQUENCE [LARGE SCALE GENOMIC DNA]</scope>
    <source>
        <strain evidence="8">QSDP1</strain>
    </source>
</reference>
<dbReference type="KEGG" id="dpp:DICPUDRAFT_96941"/>
<dbReference type="InterPro" id="IPR007715">
    <property type="entry name" value="Coq4"/>
</dbReference>
<dbReference type="FunCoup" id="F0ZCJ7">
    <property type="interactions" value="413"/>
</dbReference>
<dbReference type="AlphaFoldDB" id="F0ZCJ7"/>
<dbReference type="PANTHER" id="PTHR12922">
    <property type="entry name" value="UBIQUINONE BIOSYNTHESIS PROTEIN"/>
    <property type="match status" value="1"/>
</dbReference>
<name>F0ZCJ7_DICPU</name>
<dbReference type="VEuPathDB" id="AmoebaDB:DICPUDRAFT_96941"/>
<keyword evidence="5 6" id="KW-0456">Lyase</keyword>
<dbReference type="GO" id="GO:0008270">
    <property type="term" value="F:zinc ion binding"/>
    <property type="evidence" value="ECO:0007669"/>
    <property type="project" value="UniProtKB-UniRule"/>
</dbReference>
<dbReference type="EC" id="4.1.1.130" evidence="6"/>
<dbReference type="eggNOG" id="KOG3244">
    <property type="taxonomic scope" value="Eukaryota"/>
</dbReference>
<dbReference type="InterPro" id="IPR027540">
    <property type="entry name" value="Coq4_euk"/>
</dbReference>
<dbReference type="GeneID" id="10502388"/>
<dbReference type="RefSeq" id="XP_003285140.1">
    <property type="nucleotide sequence ID" value="XM_003285092.1"/>
</dbReference>
<dbReference type="UniPathway" id="UPA00232"/>
<evidence type="ECO:0000256" key="3">
    <source>
        <dbReference type="ARBA" id="ARBA00023128"/>
    </source>
</evidence>
<keyword evidence="4 6" id="KW-0472">Membrane</keyword>
<dbReference type="Proteomes" id="UP000001064">
    <property type="component" value="Unassembled WGS sequence"/>
</dbReference>
<evidence type="ECO:0000256" key="2">
    <source>
        <dbReference type="ARBA" id="ARBA00022792"/>
    </source>
</evidence>
<organism evidence="7 8">
    <name type="scientific">Dictyostelium purpureum</name>
    <name type="common">Slime mold</name>
    <dbReference type="NCBI Taxonomy" id="5786"/>
    <lineage>
        <taxon>Eukaryota</taxon>
        <taxon>Amoebozoa</taxon>
        <taxon>Evosea</taxon>
        <taxon>Eumycetozoa</taxon>
        <taxon>Dictyostelia</taxon>
        <taxon>Dictyosteliales</taxon>
        <taxon>Dictyosteliaceae</taxon>
        <taxon>Dictyostelium</taxon>
    </lineage>
</organism>
<keyword evidence="6" id="KW-0862">Zinc</keyword>
<keyword evidence="6" id="KW-0479">Metal-binding</keyword>
<keyword evidence="3 6" id="KW-0496">Mitochondrion</keyword>
<comment type="function">
    <text evidence="6">Lyase that catalyzes the C1-decarboxylation of 4-hydroxy-3-methoxy-5-(all-trans-polyprenyl)benzoic acid into 2-methoxy-6-(all-trans-polyprenyl)phenol during ubiquinone biosynthesis.</text>
</comment>
<evidence type="ECO:0000313" key="7">
    <source>
        <dbReference type="EMBL" id="EGC38279.1"/>
    </source>
</evidence>
<dbReference type="STRING" id="5786.F0ZCJ7"/>
<gene>
    <name evidence="6" type="primary">COQ4</name>
    <name evidence="7" type="ORF">DICPUDRAFT_96941</name>
</gene>
<comment type="similarity">
    <text evidence="6">Belongs to the COQ4 family.</text>
</comment>
<comment type="subunit">
    <text evidence="6">Component of a multi-subunit COQ enzyme complex.</text>
</comment>
<dbReference type="Pfam" id="PF05019">
    <property type="entry name" value="Coq4"/>
    <property type="match status" value="1"/>
</dbReference>
<evidence type="ECO:0000256" key="5">
    <source>
        <dbReference type="ARBA" id="ARBA00023239"/>
    </source>
</evidence>
<dbReference type="GO" id="GO:0120539">
    <property type="term" value="F:4-hydroxy-3-methoxy-5-polyprenylbenzoate decarboxylase activity"/>
    <property type="evidence" value="ECO:0007669"/>
    <property type="project" value="UniProtKB-EC"/>
</dbReference>
<feature type="binding site" evidence="6">
    <location>
        <position position="174"/>
    </location>
    <ligand>
        <name>Zn(2+)</name>
        <dbReference type="ChEBI" id="CHEBI:29105"/>
    </ligand>
</feature>
<keyword evidence="1 6" id="KW-0831">Ubiquinone biosynthesis</keyword>
<dbReference type="OrthoDB" id="4249at2759"/>
<dbReference type="GO" id="GO:0031314">
    <property type="term" value="C:extrinsic component of mitochondrial inner membrane"/>
    <property type="evidence" value="ECO:0007669"/>
    <property type="project" value="UniProtKB-UniRule"/>
</dbReference>
<accession>F0ZCJ7</accession>
<comment type="pathway">
    <text evidence="6">Cofactor biosynthesis; ubiquinone biosynthesis.</text>
</comment>
<evidence type="ECO:0000256" key="4">
    <source>
        <dbReference type="ARBA" id="ARBA00023136"/>
    </source>
</evidence>
<evidence type="ECO:0000256" key="6">
    <source>
        <dbReference type="HAMAP-Rule" id="MF_03111"/>
    </source>
</evidence>
<comment type="subcellular location">
    <subcellularLocation>
        <location evidence="6">Mitochondrion inner membrane</location>
        <topology evidence="6">Peripheral membrane protein</topology>
        <orientation evidence="6">Matrix side</orientation>
    </subcellularLocation>
</comment>
<feature type="binding site" evidence="6">
    <location>
        <position position="190"/>
    </location>
    <ligand>
        <name>Zn(2+)</name>
        <dbReference type="ChEBI" id="CHEBI:29105"/>
    </ligand>
</feature>
<comment type="catalytic activity">
    <reaction evidence="6">
        <text>a 4-hydroxy-3-methoxy-5-(all-trans-polyprenyl)benzoate + H(+) = a 2-methoxy-6-(all-trans-polyprenyl)phenol + CO2</text>
        <dbReference type="Rhea" id="RHEA:81179"/>
        <dbReference type="Rhea" id="RHEA-COMP:9551"/>
        <dbReference type="Rhea" id="RHEA-COMP:10931"/>
        <dbReference type="ChEBI" id="CHEBI:15378"/>
        <dbReference type="ChEBI" id="CHEBI:16526"/>
        <dbReference type="ChEBI" id="CHEBI:62731"/>
        <dbReference type="ChEBI" id="CHEBI:84443"/>
        <dbReference type="EC" id="4.1.1.130"/>
    </reaction>
</comment>
<comment type="cofactor">
    <cofactor evidence="6">
        <name>Zn(2+)</name>
        <dbReference type="ChEBI" id="CHEBI:29105"/>
    </cofactor>
</comment>
<dbReference type="PANTHER" id="PTHR12922:SF7">
    <property type="entry name" value="UBIQUINONE BIOSYNTHESIS PROTEIN COQ4 HOMOLOG, MITOCHONDRIAL"/>
    <property type="match status" value="1"/>
</dbReference>
<keyword evidence="2 6" id="KW-0999">Mitochondrion inner membrane</keyword>
<dbReference type="GO" id="GO:0005739">
    <property type="term" value="C:mitochondrion"/>
    <property type="evidence" value="ECO:0000318"/>
    <property type="project" value="GO_Central"/>
</dbReference>
<feature type="binding site" evidence="6">
    <location>
        <position position="178"/>
    </location>
    <ligand>
        <name>Zn(2+)</name>
        <dbReference type="ChEBI" id="CHEBI:29105"/>
    </ligand>
</feature>
<evidence type="ECO:0000313" key="8">
    <source>
        <dbReference type="Proteomes" id="UP000001064"/>
    </source>
</evidence>